<dbReference type="EMBL" id="KV428018">
    <property type="protein sequence ID" value="KZT41865.1"/>
    <property type="molecule type" value="Genomic_DNA"/>
</dbReference>
<keyword evidence="1" id="KW-0962">Peroxisome biogenesis</keyword>
<dbReference type="Proteomes" id="UP000076798">
    <property type="component" value="Unassembled WGS sequence"/>
</dbReference>
<keyword evidence="6" id="KW-1185">Reference proteome</keyword>
<protein>
    <recommendedName>
        <fullName evidence="7">Peroxisomal biogenesis factor 11</fullName>
    </recommendedName>
</protein>
<evidence type="ECO:0008006" key="7">
    <source>
        <dbReference type="Google" id="ProtNLM"/>
    </source>
</evidence>
<dbReference type="PANTHER" id="PTHR12652:SF25">
    <property type="entry name" value="MICROBODY (PEROXISOME) PROLIFERATION PROTEIN PEROXIN 11C (EUROFUNG)"/>
    <property type="match status" value="1"/>
</dbReference>
<evidence type="ECO:0000256" key="4">
    <source>
        <dbReference type="ARBA" id="ARBA00046271"/>
    </source>
</evidence>
<dbReference type="STRING" id="1314776.A0A166GNT3"/>
<keyword evidence="2" id="KW-0472">Membrane</keyword>
<reference evidence="5 6" key="1">
    <citation type="journal article" date="2016" name="Mol. Biol. Evol.">
        <title>Comparative Genomics of Early-Diverging Mushroom-Forming Fungi Provides Insights into the Origins of Lignocellulose Decay Capabilities.</title>
        <authorList>
            <person name="Nagy L.G."/>
            <person name="Riley R."/>
            <person name="Tritt A."/>
            <person name="Adam C."/>
            <person name="Daum C."/>
            <person name="Floudas D."/>
            <person name="Sun H."/>
            <person name="Yadav J.S."/>
            <person name="Pangilinan J."/>
            <person name="Larsson K.H."/>
            <person name="Matsuura K."/>
            <person name="Barry K."/>
            <person name="Labutti K."/>
            <person name="Kuo R."/>
            <person name="Ohm R.A."/>
            <person name="Bhattacharya S.S."/>
            <person name="Shirouzu T."/>
            <person name="Yoshinaga Y."/>
            <person name="Martin F.M."/>
            <person name="Grigoriev I.V."/>
            <person name="Hibbett D.S."/>
        </authorList>
    </citation>
    <scope>NUCLEOTIDE SEQUENCE [LARGE SCALE GENOMIC DNA]</scope>
    <source>
        <strain evidence="5 6">HHB10207 ss-3</strain>
    </source>
</reference>
<keyword evidence="3" id="KW-0576">Peroxisome</keyword>
<dbReference type="Pfam" id="PF05648">
    <property type="entry name" value="PEX11"/>
    <property type="match status" value="1"/>
</dbReference>
<comment type="subcellular location">
    <subcellularLocation>
        <location evidence="4">Peroxisome membrane</location>
    </subcellularLocation>
</comment>
<dbReference type="GO" id="GO:0005778">
    <property type="term" value="C:peroxisomal membrane"/>
    <property type="evidence" value="ECO:0007669"/>
    <property type="project" value="UniProtKB-SubCell"/>
</dbReference>
<dbReference type="OrthoDB" id="10005898at2759"/>
<accession>A0A166GNT3</accession>
<evidence type="ECO:0000313" key="5">
    <source>
        <dbReference type="EMBL" id="KZT41865.1"/>
    </source>
</evidence>
<dbReference type="GO" id="GO:0016559">
    <property type="term" value="P:peroxisome fission"/>
    <property type="evidence" value="ECO:0007669"/>
    <property type="project" value="InterPro"/>
</dbReference>
<name>A0A166GNT3_9AGAM</name>
<dbReference type="InterPro" id="IPR008733">
    <property type="entry name" value="PEX11"/>
</dbReference>
<dbReference type="PANTHER" id="PTHR12652">
    <property type="entry name" value="PEROXISOMAL BIOGENESIS FACTOR 11"/>
    <property type="match status" value="1"/>
</dbReference>
<gene>
    <name evidence="5" type="ORF">SISSUDRAFT_1069722</name>
</gene>
<evidence type="ECO:0000256" key="3">
    <source>
        <dbReference type="ARBA" id="ARBA00023140"/>
    </source>
</evidence>
<sequence length="255" mass="29293">MSTHAPNALALDDLILGSFSRVPRSEKLDHLIRYLSTWTKLLVPLLQLRARVQHRVGLSKVATSQAAVSWAKLGGIVSDARVLWRIWGLLPIFQWMISLEKTSPPTRRLLNIERIQGWSMLAYYPLEHLYYLGSHQIIPISSKKLEKLSLWSCRFWAVYVVLQFFHLSEDQRLLKLRERALRSVDAPEERKEIKRSKIAIANEFWTNVGYLPLTIHWSLEKGLFKNEAWVGLFGLVAAISSLRSGWQATAAPPSR</sequence>
<evidence type="ECO:0000313" key="6">
    <source>
        <dbReference type="Proteomes" id="UP000076798"/>
    </source>
</evidence>
<organism evidence="5 6">
    <name type="scientific">Sistotremastrum suecicum HHB10207 ss-3</name>
    <dbReference type="NCBI Taxonomy" id="1314776"/>
    <lineage>
        <taxon>Eukaryota</taxon>
        <taxon>Fungi</taxon>
        <taxon>Dikarya</taxon>
        <taxon>Basidiomycota</taxon>
        <taxon>Agaricomycotina</taxon>
        <taxon>Agaricomycetes</taxon>
        <taxon>Sistotremastrales</taxon>
        <taxon>Sistotremastraceae</taxon>
        <taxon>Sistotremastrum</taxon>
    </lineage>
</organism>
<proteinExistence type="predicted"/>
<evidence type="ECO:0000256" key="2">
    <source>
        <dbReference type="ARBA" id="ARBA00023136"/>
    </source>
</evidence>
<evidence type="ECO:0000256" key="1">
    <source>
        <dbReference type="ARBA" id="ARBA00022593"/>
    </source>
</evidence>
<dbReference type="AlphaFoldDB" id="A0A166GNT3"/>